<sequence length="50" mass="6186">MDETWIHHFTPDQNDRHLSGQQLVNLVQSARKHNNRLERLWPRYFWICVV</sequence>
<reference evidence="2" key="1">
    <citation type="submission" date="2021-01" db="EMBL/GenBank/DDBJ databases">
        <title>Caligus Genome Assembly.</title>
        <authorList>
            <person name="Gallardo-Escarate C."/>
        </authorList>
    </citation>
    <scope>NUCLEOTIDE SEQUENCE [LARGE SCALE GENOMIC DNA]</scope>
</reference>
<dbReference type="AlphaFoldDB" id="A0A7T8KDU5"/>
<dbReference type="Proteomes" id="UP000595437">
    <property type="component" value="Chromosome 4"/>
</dbReference>
<dbReference type="EMBL" id="CP045893">
    <property type="protein sequence ID" value="QQP53948.1"/>
    <property type="molecule type" value="Genomic_DNA"/>
</dbReference>
<protein>
    <submittedName>
        <fullName evidence="1">Mariner transposase</fullName>
    </submittedName>
</protein>
<evidence type="ECO:0000313" key="2">
    <source>
        <dbReference type="Proteomes" id="UP000595437"/>
    </source>
</evidence>
<organism evidence="1 2">
    <name type="scientific">Caligus rogercresseyi</name>
    <name type="common">Sea louse</name>
    <dbReference type="NCBI Taxonomy" id="217165"/>
    <lineage>
        <taxon>Eukaryota</taxon>
        <taxon>Metazoa</taxon>
        <taxon>Ecdysozoa</taxon>
        <taxon>Arthropoda</taxon>
        <taxon>Crustacea</taxon>
        <taxon>Multicrustacea</taxon>
        <taxon>Hexanauplia</taxon>
        <taxon>Copepoda</taxon>
        <taxon>Siphonostomatoida</taxon>
        <taxon>Caligidae</taxon>
        <taxon>Caligus</taxon>
    </lineage>
</organism>
<proteinExistence type="predicted"/>
<keyword evidence="2" id="KW-1185">Reference proteome</keyword>
<accession>A0A7T8KDU5</accession>
<name>A0A7T8KDU5_CALRO</name>
<gene>
    <name evidence="1" type="ORF">FKW44_006605</name>
</gene>
<evidence type="ECO:0000313" key="1">
    <source>
        <dbReference type="EMBL" id="QQP53948.1"/>
    </source>
</evidence>